<comment type="caution">
    <text evidence="2">The sequence shown here is derived from an EMBL/GenBank/DDBJ whole genome shotgun (WGS) entry which is preliminary data.</text>
</comment>
<dbReference type="PRINTS" id="PR00111">
    <property type="entry name" value="ABHYDROLASE"/>
</dbReference>
<dbReference type="InterPro" id="IPR050228">
    <property type="entry name" value="Carboxylesterase_BioH"/>
</dbReference>
<accession>A0A2P7R6S5</accession>
<dbReference type="AlphaFoldDB" id="A0A2P7R6S5"/>
<sequence>MTADWIWLRGLMREQGHWEDFPARFRQRFPQSRLYLADLPGFGQAVAQTSPATIAATTDWLRRQWSRPRPVRLLGLSLGAMVATDWACRYPHEVAGLVLLNASFAGLSPWHQRLRPTAWAPLLRWLLWQRDPRVQESTILSLTSQYHATDADIIARWADIAAAQPPRRSNTLRQLLAALRYRLPAKPPGCPLLILNGGADRLVHPACSQALAEYWGRPLYRCAGAGHDLPLDAPDWVLQRIAEAFED</sequence>
<dbReference type="PANTHER" id="PTHR43194">
    <property type="entry name" value="HYDROLASE ALPHA/BETA FOLD FAMILY"/>
    <property type="match status" value="1"/>
</dbReference>
<dbReference type="OrthoDB" id="5290302at2"/>
<dbReference type="SUPFAM" id="SSF53474">
    <property type="entry name" value="alpha/beta-Hydrolases"/>
    <property type="match status" value="1"/>
</dbReference>
<keyword evidence="3" id="KW-1185">Reference proteome</keyword>
<dbReference type="EMBL" id="PXYH01000004">
    <property type="protein sequence ID" value="PSJ45883.1"/>
    <property type="molecule type" value="Genomic_DNA"/>
</dbReference>
<organism evidence="2 3">
    <name type="scientific">Zobellella taiwanensis</name>
    <dbReference type="NCBI Taxonomy" id="347535"/>
    <lineage>
        <taxon>Bacteria</taxon>
        <taxon>Pseudomonadati</taxon>
        <taxon>Pseudomonadota</taxon>
        <taxon>Gammaproteobacteria</taxon>
        <taxon>Aeromonadales</taxon>
        <taxon>Aeromonadaceae</taxon>
        <taxon>Zobellella</taxon>
    </lineage>
</organism>
<dbReference type="Proteomes" id="UP000242181">
    <property type="component" value="Unassembled WGS sequence"/>
</dbReference>
<dbReference type="InterPro" id="IPR029058">
    <property type="entry name" value="AB_hydrolase_fold"/>
</dbReference>
<evidence type="ECO:0000313" key="3">
    <source>
        <dbReference type="Proteomes" id="UP000242181"/>
    </source>
</evidence>
<reference evidence="2 3" key="1">
    <citation type="submission" date="2018-03" db="EMBL/GenBank/DDBJ databases">
        <title>The draft genome of Zobellella taiwanensis JCM 13381.</title>
        <authorList>
            <person name="Liu L."/>
            <person name="Li L."/>
            <person name="Wang T."/>
            <person name="Zhang X."/>
            <person name="Liang L."/>
        </authorList>
    </citation>
    <scope>NUCLEOTIDE SEQUENCE [LARGE SCALE GENOMIC DNA]</scope>
    <source>
        <strain evidence="2 3">JCM 13381</strain>
    </source>
</reference>
<dbReference type="GO" id="GO:0016787">
    <property type="term" value="F:hydrolase activity"/>
    <property type="evidence" value="ECO:0007669"/>
    <property type="project" value="UniProtKB-KW"/>
</dbReference>
<proteinExistence type="predicted"/>
<dbReference type="PANTHER" id="PTHR43194:SF5">
    <property type="entry name" value="PIMELOYL-[ACYL-CARRIER PROTEIN] METHYL ESTER ESTERASE"/>
    <property type="match status" value="1"/>
</dbReference>
<dbReference type="RefSeq" id="WP_106452434.1">
    <property type="nucleotide sequence ID" value="NZ_PXYH01000004.1"/>
</dbReference>
<gene>
    <name evidence="2" type="ORF">C7I36_03965</name>
</gene>
<name>A0A2P7R6S5_9GAMM</name>
<keyword evidence="2" id="KW-0378">Hydrolase</keyword>
<dbReference type="Gene3D" id="3.40.50.1820">
    <property type="entry name" value="alpha/beta hydrolase"/>
    <property type="match status" value="1"/>
</dbReference>
<dbReference type="InterPro" id="IPR000073">
    <property type="entry name" value="AB_hydrolase_1"/>
</dbReference>
<feature type="domain" description="AB hydrolase-1" evidence="1">
    <location>
        <begin position="16"/>
        <end position="239"/>
    </location>
</feature>
<evidence type="ECO:0000259" key="1">
    <source>
        <dbReference type="Pfam" id="PF12697"/>
    </source>
</evidence>
<dbReference type="Pfam" id="PF12697">
    <property type="entry name" value="Abhydrolase_6"/>
    <property type="match status" value="1"/>
</dbReference>
<protein>
    <submittedName>
        <fullName evidence="2">Alpha/beta hydrolase</fullName>
    </submittedName>
</protein>
<evidence type="ECO:0000313" key="2">
    <source>
        <dbReference type="EMBL" id="PSJ45883.1"/>
    </source>
</evidence>